<feature type="transmembrane region" description="Helical" evidence="6">
    <location>
        <begin position="301"/>
        <end position="325"/>
    </location>
</feature>
<feature type="transmembrane region" description="Helical" evidence="6">
    <location>
        <begin position="337"/>
        <end position="357"/>
    </location>
</feature>
<accession>A0A2V3A7Y7</accession>
<keyword evidence="2" id="KW-1003">Cell membrane</keyword>
<dbReference type="OrthoDB" id="3078158at2"/>
<evidence type="ECO:0000313" key="9">
    <source>
        <dbReference type="Proteomes" id="UP000247150"/>
    </source>
</evidence>
<organism evidence="8 9">
    <name type="scientific">Cytobacillus oceanisediminis</name>
    <dbReference type="NCBI Taxonomy" id="665099"/>
    <lineage>
        <taxon>Bacteria</taxon>
        <taxon>Bacillati</taxon>
        <taxon>Bacillota</taxon>
        <taxon>Bacilli</taxon>
        <taxon>Bacillales</taxon>
        <taxon>Bacillaceae</taxon>
        <taxon>Cytobacillus</taxon>
    </lineage>
</organism>
<dbReference type="Gene3D" id="3.40.1710.10">
    <property type="entry name" value="abc type-2 transporter like domain"/>
    <property type="match status" value="1"/>
</dbReference>
<comment type="subcellular location">
    <subcellularLocation>
        <location evidence="1">Cell membrane</location>
        <topology evidence="1">Multi-pass membrane protein</topology>
    </subcellularLocation>
</comment>
<dbReference type="PANTHER" id="PTHR30294:SF48">
    <property type="entry name" value="LINEARMYCIN RESISTANCE PERMEASE PROTEIN LNRM"/>
    <property type="match status" value="1"/>
</dbReference>
<feature type="transmembrane region" description="Helical" evidence="6">
    <location>
        <begin position="394"/>
        <end position="416"/>
    </location>
</feature>
<feature type="transmembrane region" description="Helical" evidence="6">
    <location>
        <begin position="263"/>
        <end position="289"/>
    </location>
</feature>
<keyword evidence="4 6" id="KW-1133">Transmembrane helix</keyword>
<evidence type="ECO:0000313" key="8">
    <source>
        <dbReference type="EMBL" id="PWW32291.1"/>
    </source>
</evidence>
<evidence type="ECO:0000256" key="3">
    <source>
        <dbReference type="ARBA" id="ARBA00022692"/>
    </source>
</evidence>
<keyword evidence="5 6" id="KW-0472">Membrane</keyword>
<feature type="transmembrane region" description="Helical" evidence="6">
    <location>
        <begin position="20"/>
        <end position="41"/>
    </location>
</feature>
<sequence length="422" mass="46372">MGTFIYKDLLVFWRDRKEILLALLLPILIIVVLNFAFSGLFNEDEEAVHIEIAVVQEDDVDKGKEQFENAVEKKALSSEEKNTVLAEAAKLDPVRLVADFLNSPDMQDWVTVKDLSEQEAEEQVKNGQLDAVVKIPEGFTNNVLSSVLLGEPSQGFVSILAAKQSTEVSTLQEIVHNYLNTLNMHFALGRKAMLASAEPVLPQGGKEVVEGDNGVDTYTMSQYFTIAIGTLFALFMSQTVALKTSTEKREQVFNRILLTNRHPLVFLLGKTVSAFILACMQFAITLTVVQLLLNVFPDKSFTFWAGLGAVLIAFALTVGGLSALFTAITLHLSDSNAASGISTLIIMGFGVLGGSFFPLEGLPEPIQKIGEWTPNGLTQIALIEWVQYSHFNDLLFPILFLMGVCIICFAISVSIFPKRGRS</sequence>
<keyword evidence="3 6" id="KW-0812">Transmembrane</keyword>
<dbReference type="InterPro" id="IPR013525">
    <property type="entry name" value="ABC2_TM"/>
</dbReference>
<protein>
    <submittedName>
        <fullName evidence="8">ABC-2 type transport system permease protein</fullName>
    </submittedName>
</protein>
<evidence type="ECO:0000256" key="5">
    <source>
        <dbReference type="ARBA" id="ARBA00023136"/>
    </source>
</evidence>
<dbReference type="RefSeq" id="WP_110063240.1">
    <property type="nucleotide sequence ID" value="NZ_QGTW01000001.1"/>
</dbReference>
<dbReference type="Pfam" id="PF12698">
    <property type="entry name" value="ABC2_membrane_3"/>
    <property type="match status" value="1"/>
</dbReference>
<dbReference type="GO" id="GO:0005886">
    <property type="term" value="C:plasma membrane"/>
    <property type="evidence" value="ECO:0007669"/>
    <property type="project" value="UniProtKB-SubCell"/>
</dbReference>
<proteinExistence type="predicted"/>
<evidence type="ECO:0000256" key="1">
    <source>
        <dbReference type="ARBA" id="ARBA00004651"/>
    </source>
</evidence>
<name>A0A2V3A7Y7_9BACI</name>
<dbReference type="AlphaFoldDB" id="A0A2V3A7Y7"/>
<reference evidence="8 9" key="1">
    <citation type="submission" date="2018-05" db="EMBL/GenBank/DDBJ databases">
        <title>Freshwater and sediment microbial communities from various areas in North America, analyzing microbe dynamics in response to fracking.</title>
        <authorList>
            <person name="Lamendella R."/>
        </authorList>
    </citation>
    <scope>NUCLEOTIDE SEQUENCE [LARGE SCALE GENOMIC DNA]</scope>
    <source>
        <strain evidence="8 9">15_TX</strain>
    </source>
</reference>
<comment type="caution">
    <text evidence="8">The sequence shown here is derived from an EMBL/GenBank/DDBJ whole genome shotgun (WGS) entry which is preliminary data.</text>
</comment>
<evidence type="ECO:0000256" key="2">
    <source>
        <dbReference type="ARBA" id="ARBA00022475"/>
    </source>
</evidence>
<gene>
    <name evidence="8" type="ORF">DFO73_101555</name>
</gene>
<dbReference type="InterPro" id="IPR051449">
    <property type="entry name" value="ABC-2_transporter_component"/>
</dbReference>
<feature type="transmembrane region" description="Helical" evidence="6">
    <location>
        <begin position="223"/>
        <end position="242"/>
    </location>
</feature>
<dbReference type="PANTHER" id="PTHR30294">
    <property type="entry name" value="MEMBRANE COMPONENT OF ABC TRANSPORTER YHHJ-RELATED"/>
    <property type="match status" value="1"/>
</dbReference>
<dbReference type="EMBL" id="QGTW01000001">
    <property type="protein sequence ID" value="PWW32291.1"/>
    <property type="molecule type" value="Genomic_DNA"/>
</dbReference>
<dbReference type="GO" id="GO:0140359">
    <property type="term" value="F:ABC-type transporter activity"/>
    <property type="evidence" value="ECO:0007669"/>
    <property type="project" value="InterPro"/>
</dbReference>
<dbReference type="Proteomes" id="UP000247150">
    <property type="component" value="Unassembled WGS sequence"/>
</dbReference>
<feature type="domain" description="ABC-2 type transporter transmembrane" evidence="7">
    <location>
        <begin position="19"/>
        <end position="413"/>
    </location>
</feature>
<evidence type="ECO:0000259" key="7">
    <source>
        <dbReference type="Pfam" id="PF12698"/>
    </source>
</evidence>
<evidence type="ECO:0000256" key="4">
    <source>
        <dbReference type="ARBA" id="ARBA00022989"/>
    </source>
</evidence>
<evidence type="ECO:0000256" key="6">
    <source>
        <dbReference type="SAM" id="Phobius"/>
    </source>
</evidence>